<keyword evidence="2" id="KW-1185">Reference proteome</keyword>
<sequence>MRVLDKKNLEEVADQVINVLADNDIKVSEADMITDIVEEKLRSQYVSRYFLGIPSRDKSA</sequence>
<accession>A0A1I5NBN9</accession>
<dbReference type="EMBL" id="FOXD01000003">
    <property type="protein sequence ID" value="SFP18786.1"/>
    <property type="molecule type" value="Genomic_DNA"/>
</dbReference>
<protein>
    <submittedName>
        <fullName evidence="1">Uncharacterized protein</fullName>
    </submittedName>
</protein>
<gene>
    <name evidence="1" type="ORF">SAMN05518683_10360</name>
</gene>
<organism evidence="1 2">
    <name type="scientific">Salibacterium halotolerans</name>
    <dbReference type="NCBI Taxonomy" id="1884432"/>
    <lineage>
        <taxon>Bacteria</taxon>
        <taxon>Bacillati</taxon>
        <taxon>Bacillota</taxon>
        <taxon>Bacilli</taxon>
        <taxon>Bacillales</taxon>
        <taxon>Bacillaceae</taxon>
    </lineage>
</organism>
<evidence type="ECO:0000313" key="2">
    <source>
        <dbReference type="Proteomes" id="UP000198892"/>
    </source>
</evidence>
<dbReference type="STRING" id="1884432.SAMN05518683_10360"/>
<reference evidence="2" key="1">
    <citation type="submission" date="2016-10" db="EMBL/GenBank/DDBJ databases">
        <authorList>
            <person name="Varghese N."/>
            <person name="Submissions S."/>
        </authorList>
    </citation>
    <scope>NUCLEOTIDE SEQUENCE [LARGE SCALE GENOMIC DNA]</scope>
    <source>
        <strain evidence="2">S7</strain>
    </source>
</reference>
<proteinExistence type="predicted"/>
<dbReference type="Proteomes" id="UP000198892">
    <property type="component" value="Unassembled WGS sequence"/>
</dbReference>
<name>A0A1I5NBN9_9BACI</name>
<dbReference type="AlphaFoldDB" id="A0A1I5NBN9"/>
<evidence type="ECO:0000313" key="1">
    <source>
        <dbReference type="EMBL" id="SFP18786.1"/>
    </source>
</evidence>